<feature type="region of interest" description="Disordered" evidence="1">
    <location>
        <begin position="38"/>
        <end position="60"/>
    </location>
</feature>
<dbReference type="STRING" id="52.CMC5_012980"/>
<protein>
    <recommendedName>
        <fullName evidence="4">Peptidase M61 catalytic domain-containing protein</fullName>
    </recommendedName>
</protein>
<dbReference type="AlphaFoldDB" id="A0A0K1E9C2"/>
<dbReference type="Proteomes" id="UP000067626">
    <property type="component" value="Chromosome"/>
</dbReference>
<dbReference type="InterPro" id="IPR027268">
    <property type="entry name" value="Peptidase_M4/M1_CTD_sf"/>
</dbReference>
<dbReference type="KEGG" id="ccro:CMC5_012980"/>
<proteinExistence type="predicted"/>
<dbReference type="PATRIC" id="fig|52.7.peg.1381"/>
<evidence type="ECO:0008006" key="4">
    <source>
        <dbReference type="Google" id="ProtNLM"/>
    </source>
</evidence>
<evidence type="ECO:0000313" key="2">
    <source>
        <dbReference type="EMBL" id="AKT37168.1"/>
    </source>
</evidence>
<organism evidence="2 3">
    <name type="scientific">Chondromyces crocatus</name>
    <dbReference type="NCBI Taxonomy" id="52"/>
    <lineage>
        <taxon>Bacteria</taxon>
        <taxon>Pseudomonadati</taxon>
        <taxon>Myxococcota</taxon>
        <taxon>Polyangia</taxon>
        <taxon>Polyangiales</taxon>
        <taxon>Polyangiaceae</taxon>
        <taxon>Chondromyces</taxon>
    </lineage>
</organism>
<dbReference type="Gene3D" id="1.10.390.10">
    <property type="entry name" value="Neutral Protease Domain 2"/>
    <property type="match status" value="1"/>
</dbReference>
<evidence type="ECO:0000313" key="3">
    <source>
        <dbReference type="Proteomes" id="UP000067626"/>
    </source>
</evidence>
<reference evidence="2 3" key="1">
    <citation type="submission" date="2015-07" db="EMBL/GenBank/DDBJ databases">
        <title>Genome analysis of myxobacterium Chondromyces crocatus Cm c5 reveals a high potential for natural compound synthesis and the genetic basis for the loss of fruiting body formation.</title>
        <authorList>
            <person name="Zaburannyi N."/>
            <person name="Bunk B."/>
            <person name="Maier J."/>
            <person name="Overmann J."/>
            <person name="Mueller R."/>
        </authorList>
    </citation>
    <scope>NUCLEOTIDE SEQUENCE [LARGE SCALE GENOMIC DNA]</scope>
    <source>
        <strain evidence="2 3">Cm c5</strain>
    </source>
</reference>
<evidence type="ECO:0000256" key="1">
    <source>
        <dbReference type="SAM" id="MobiDB-lite"/>
    </source>
</evidence>
<gene>
    <name evidence="2" type="ORF">CMC5_012980</name>
</gene>
<accession>A0A0K1E9C2</accession>
<name>A0A0K1E9C2_CHOCO</name>
<sequence length="521" mass="55990">MLVVPFSHRPLVPVPLWVALVSTLVGLACVGLACGGSSSVRTGGPADGATRGLERRSPATSGGLQYVAKAAPGARTLRIELSLPPGPARLLVVEEGAEAFVRDVEFVAAASAEGAGRGAAAPRRLLLHGDRWRMPACPQGCQVVYRFLLDEAAAAMDHVGYAAERQGTYLAPPSTWLLRPAPGGPDAEETRFRLRVEVPEGVQFASGLFRAAGAPDEYEATLSDLPRTPYAVFGAVERLQVPVRGGVIEVALLPGLLHVGLQEIRQWIEQAAGDVAGYFGAFPVPSALVIVLPSEGEHGGYSTALGNGGASVMARVGRSTSLHGLLRGWELTHEFVHLGFPNVHRRHSWLEEGIATYVEPIARARRGLIPVEKVWRDFALGFPKGLPEPGDRGLDHTPTWGRTYWGGALFCFLADVEIRRRTRNERSLDDALRAVLAAGGNVSVRWPIEQVIEVGDEATGVPVLAELYAQWKDRPVEPDLEALWRQLGVRLGERRVFFDEAAPLAGIRDAIVPRRAIAGGP</sequence>
<keyword evidence="3" id="KW-1185">Reference proteome</keyword>
<dbReference type="EMBL" id="CP012159">
    <property type="protein sequence ID" value="AKT37168.1"/>
    <property type="molecule type" value="Genomic_DNA"/>
</dbReference>